<dbReference type="GO" id="GO:0030641">
    <property type="term" value="P:regulation of cellular pH"/>
    <property type="evidence" value="ECO:0007669"/>
    <property type="project" value="TreeGrafter"/>
</dbReference>
<protein>
    <recommendedName>
        <fullName evidence="10">V-type proton ATPase subunit S1</fullName>
    </recommendedName>
</protein>
<feature type="domain" description="V-type proton ATPase subunit S1 luminal" evidence="7">
    <location>
        <begin position="262"/>
        <end position="356"/>
    </location>
</feature>
<dbReference type="InterPro" id="IPR046755">
    <property type="entry name" value="VAS1_LD"/>
</dbReference>
<keyword evidence="5 6" id="KW-0472">Membrane</keyword>
<comment type="similarity">
    <text evidence="2">Belongs to the vacuolar ATPase subunit S1 family.</text>
</comment>
<dbReference type="InterPro" id="IPR046756">
    <property type="entry name" value="VAS1/VOA1_TM"/>
</dbReference>
<feature type="transmembrane region" description="Helical" evidence="6">
    <location>
        <begin position="12"/>
        <end position="36"/>
    </location>
</feature>
<dbReference type="PANTHER" id="PTHR12471:SF7">
    <property type="entry name" value="V-TYPE PROTON ATPASE SUBUNIT S1"/>
    <property type="match status" value="1"/>
</dbReference>
<evidence type="ECO:0000256" key="3">
    <source>
        <dbReference type="ARBA" id="ARBA00022692"/>
    </source>
</evidence>
<reference evidence="9" key="1">
    <citation type="submission" date="2015-12" db="EMBL/GenBank/DDBJ databases">
        <title>De novo transcriptome assembly of four potential Pierce s Disease insect vectors from Arizona vineyards.</title>
        <authorList>
            <person name="Tassone E.E."/>
        </authorList>
    </citation>
    <scope>NUCLEOTIDE SEQUENCE</scope>
</reference>
<dbReference type="GO" id="GO:0033176">
    <property type="term" value="C:proton-transporting V-type ATPase complex"/>
    <property type="evidence" value="ECO:0007669"/>
    <property type="project" value="TreeGrafter"/>
</dbReference>
<evidence type="ECO:0000256" key="4">
    <source>
        <dbReference type="ARBA" id="ARBA00022989"/>
    </source>
</evidence>
<dbReference type="Pfam" id="PF20520">
    <property type="entry name" value="Ac45-VOA1_TM"/>
    <property type="match status" value="1"/>
</dbReference>
<evidence type="ECO:0008006" key="10">
    <source>
        <dbReference type="Google" id="ProtNLM"/>
    </source>
</evidence>
<gene>
    <name evidence="9" type="ORF">g.14222</name>
</gene>
<dbReference type="AlphaFoldDB" id="A0A1B6DFB7"/>
<keyword evidence="3 6" id="KW-0812">Transmembrane</keyword>
<comment type="subcellular location">
    <subcellularLocation>
        <location evidence="1">Membrane</location>
        <topology evidence="1">Single-pass membrane protein</topology>
    </subcellularLocation>
</comment>
<feature type="domain" description="V-type proton ATPase subunit S1/VOA1 transmembrane" evidence="8">
    <location>
        <begin position="375"/>
        <end position="413"/>
    </location>
</feature>
<evidence type="ECO:0000256" key="5">
    <source>
        <dbReference type="ARBA" id="ARBA00023136"/>
    </source>
</evidence>
<feature type="non-terminal residue" evidence="9">
    <location>
        <position position="1"/>
    </location>
</feature>
<evidence type="ECO:0000256" key="2">
    <source>
        <dbReference type="ARBA" id="ARBA00009037"/>
    </source>
</evidence>
<organism evidence="9">
    <name type="scientific">Clastoptera arizonana</name>
    <name type="common">Arizona spittle bug</name>
    <dbReference type="NCBI Taxonomy" id="38151"/>
    <lineage>
        <taxon>Eukaryota</taxon>
        <taxon>Metazoa</taxon>
        <taxon>Ecdysozoa</taxon>
        <taxon>Arthropoda</taxon>
        <taxon>Hexapoda</taxon>
        <taxon>Insecta</taxon>
        <taxon>Pterygota</taxon>
        <taxon>Neoptera</taxon>
        <taxon>Paraneoptera</taxon>
        <taxon>Hemiptera</taxon>
        <taxon>Auchenorrhyncha</taxon>
        <taxon>Cercopoidea</taxon>
        <taxon>Clastopteridae</taxon>
        <taxon>Clastoptera</taxon>
    </lineage>
</organism>
<evidence type="ECO:0000259" key="7">
    <source>
        <dbReference type="Pfam" id="PF05827"/>
    </source>
</evidence>
<keyword evidence="4 6" id="KW-1133">Transmembrane helix</keyword>
<dbReference type="InterPro" id="IPR008388">
    <property type="entry name" value="Ac45_acc_su"/>
</dbReference>
<evidence type="ECO:0000256" key="1">
    <source>
        <dbReference type="ARBA" id="ARBA00004167"/>
    </source>
</evidence>
<proteinExistence type="inferred from homology"/>
<sequence length="425" mass="47406">VIQLKMVESTPTMLLVLYFVFSIFTLVFGNVPVLLFESYQSNKQTDFPALSKISSDVFGEYLLKKVQGQEPSPVLAIFMTETLSAEDFSGKDSMNNGYFPKLDNITGSAAGVEYIPSVESPLDAVQKLNKYGYKAQDFDETNLPKEGGLFLIKLQNANDDEDRPELLRRQDDKITAIYSELLAHYSHVIAVFTGKCSSWVEPEKVTRLKRDVKAIDTPIYWSTGSSGLQVLLYSSTIPTYYDGVNNIDISQYTPSSITKDYSKGILKLNVVLKKVELENLNFVFTFSNTSSYWNLDVVTVTSGNDTAGITLLPITDVYAPLNMSYHSSIPTQFYSNSSTKGVKAMLTFADIQIEPFFDEAGTNTTAFHDAVDSITFFTIPIWSGIFTVTILAIIIIWGITMIMDIRTMDQFDDPKGKTITVTTSE</sequence>
<dbReference type="Pfam" id="PF05827">
    <property type="entry name" value="VAS1_LD"/>
    <property type="match status" value="1"/>
</dbReference>
<feature type="transmembrane region" description="Helical" evidence="6">
    <location>
        <begin position="381"/>
        <end position="402"/>
    </location>
</feature>
<dbReference type="GO" id="GO:0001671">
    <property type="term" value="F:ATPase activator activity"/>
    <property type="evidence" value="ECO:0007669"/>
    <property type="project" value="TreeGrafter"/>
</dbReference>
<evidence type="ECO:0000256" key="6">
    <source>
        <dbReference type="SAM" id="Phobius"/>
    </source>
</evidence>
<dbReference type="EMBL" id="GEDC01012914">
    <property type="protein sequence ID" value="JAS24384.1"/>
    <property type="molecule type" value="Transcribed_RNA"/>
</dbReference>
<accession>A0A1B6DFB7</accession>
<dbReference type="PANTHER" id="PTHR12471">
    <property type="entry name" value="VACUOLAR ATP SYNTHASE SUBUNIT S1"/>
    <property type="match status" value="1"/>
</dbReference>
<name>A0A1B6DFB7_9HEMI</name>
<evidence type="ECO:0000313" key="9">
    <source>
        <dbReference type="EMBL" id="JAS24384.1"/>
    </source>
</evidence>
<evidence type="ECO:0000259" key="8">
    <source>
        <dbReference type="Pfam" id="PF20520"/>
    </source>
</evidence>